<evidence type="ECO:0000313" key="2">
    <source>
        <dbReference type="EMBL" id="MBO8430059.1"/>
    </source>
</evidence>
<dbReference type="EMBL" id="JADIND010000035">
    <property type="protein sequence ID" value="MBO8430059.1"/>
    <property type="molecule type" value="Genomic_DNA"/>
</dbReference>
<reference evidence="2" key="1">
    <citation type="submission" date="2020-10" db="EMBL/GenBank/DDBJ databases">
        <authorList>
            <person name="Gilroy R."/>
        </authorList>
    </citation>
    <scope>NUCLEOTIDE SEQUENCE</scope>
    <source>
        <strain evidence="2">10192</strain>
    </source>
</reference>
<comment type="caution">
    <text evidence="2">The sequence shown here is derived from an EMBL/GenBank/DDBJ whole genome shotgun (WGS) entry which is preliminary data.</text>
</comment>
<evidence type="ECO:0000256" key="1">
    <source>
        <dbReference type="SAM" id="Phobius"/>
    </source>
</evidence>
<dbReference type="Proteomes" id="UP000823632">
    <property type="component" value="Unassembled WGS sequence"/>
</dbReference>
<reference evidence="2" key="2">
    <citation type="journal article" date="2021" name="PeerJ">
        <title>Extensive microbial diversity within the chicken gut microbiome revealed by metagenomics and culture.</title>
        <authorList>
            <person name="Gilroy R."/>
            <person name="Ravi A."/>
            <person name="Getino M."/>
            <person name="Pursley I."/>
            <person name="Horton D.L."/>
            <person name="Alikhan N.F."/>
            <person name="Baker D."/>
            <person name="Gharbi K."/>
            <person name="Hall N."/>
            <person name="Watson M."/>
            <person name="Adriaenssens E.M."/>
            <person name="Foster-Nyarko E."/>
            <person name="Jarju S."/>
            <person name="Secka A."/>
            <person name="Antonio M."/>
            <person name="Oren A."/>
            <person name="Chaudhuri R.R."/>
            <person name="La Ragione R."/>
            <person name="Hildebrand F."/>
            <person name="Pallen M.J."/>
        </authorList>
    </citation>
    <scope>NUCLEOTIDE SEQUENCE</scope>
    <source>
        <strain evidence="2">10192</strain>
    </source>
</reference>
<gene>
    <name evidence="2" type="ORF">IAC76_01595</name>
</gene>
<proteinExistence type="predicted"/>
<protein>
    <submittedName>
        <fullName evidence="2">Uncharacterized protein</fullName>
    </submittedName>
</protein>
<accession>A0A9D9DLR8</accession>
<feature type="transmembrane region" description="Helical" evidence="1">
    <location>
        <begin position="6"/>
        <end position="24"/>
    </location>
</feature>
<keyword evidence="1" id="KW-0812">Transmembrane</keyword>
<name>A0A9D9DLR8_9BACT</name>
<keyword evidence="1" id="KW-1133">Transmembrane helix</keyword>
<keyword evidence="1" id="KW-0472">Membrane</keyword>
<evidence type="ECO:0000313" key="3">
    <source>
        <dbReference type="Proteomes" id="UP000823632"/>
    </source>
</evidence>
<organism evidence="2 3">
    <name type="scientific">Candidatus Scatousia excrementipullorum</name>
    <dbReference type="NCBI Taxonomy" id="2840936"/>
    <lineage>
        <taxon>Bacteria</taxon>
        <taxon>Candidatus Scatousia</taxon>
    </lineage>
</organism>
<dbReference type="AlphaFoldDB" id="A0A9D9DLR8"/>
<sequence>MKIKNFFIALFGILFCLVLLFIVVNEQRTVVVDKDKVFGDGFIANLETCKSYKEIKKLDNGVELKNIISGKKDGKCEIIINSSTRCLLQDSDIKKIIDASKGIADMSYKSPDGGVVITNPSDPMQVVAAELMNNKNVCSLILD</sequence>